<dbReference type="KEGG" id="abo:ABO_2122"/>
<dbReference type="PROSITE" id="PS51257">
    <property type="entry name" value="PROKAR_LIPOPROTEIN"/>
    <property type="match status" value="1"/>
</dbReference>
<accession>Q0VMM8</accession>
<dbReference type="STRING" id="393595.ABO_2122"/>
<proteinExistence type="predicted"/>
<evidence type="ECO:0000313" key="3">
    <source>
        <dbReference type="Proteomes" id="UP000008871"/>
    </source>
</evidence>
<keyword evidence="3" id="KW-1185">Reference proteome</keyword>
<name>Q0VMM8_ALCBS</name>
<protein>
    <submittedName>
        <fullName evidence="2">Uncharacterized protein</fullName>
    </submittedName>
</protein>
<organism evidence="2 3">
    <name type="scientific">Alcanivorax borkumensis (strain ATCC 700651 / DSM 11573 / NCIMB 13689 / SK2)</name>
    <dbReference type="NCBI Taxonomy" id="393595"/>
    <lineage>
        <taxon>Bacteria</taxon>
        <taxon>Pseudomonadati</taxon>
        <taxon>Pseudomonadota</taxon>
        <taxon>Gammaproteobacteria</taxon>
        <taxon>Oceanospirillales</taxon>
        <taxon>Alcanivoracaceae</taxon>
        <taxon>Alcanivorax</taxon>
    </lineage>
</organism>
<dbReference type="Proteomes" id="UP000008871">
    <property type="component" value="Chromosome"/>
</dbReference>
<keyword evidence="1" id="KW-0812">Transmembrane</keyword>
<dbReference type="AlphaFoldDB" id="Q0VMM8"/>
<gene>
    <name evidence="2" type="ordered locus">ABO_2122</name>
</gene>
<feature type="transmembrane region" description="Helical" evidence="1">
    <location>
        <begin position="35"/>
        <end position="54"/>
    </location>
</feature>
<sequence length="83" mass="9802">MKIRENNFLNNENAAFFFEACYIYYSGYGCFYIRFKLNVGTPLCFIFSLFGWIFSPPFRFKPGGTRPAYFPFSTSFDTPLFSY</sequence>
<evidence type="ECO:0000313" key="2">
    <source>
        <dbReference type="EMBL" id="CAL17570.1"/>
    </source>
</evidence>
<reference evidence="2 3" key="1">
    <citation type="journal article" date="2006" name="Nat. Biotechnol.">
        <title>Genome sequence of the ubiquitous hydrocarbon-degrading marine bacterium Alcanivorax borkumensis.</title>
        <authorList>
            <person name="Schneiker S."/>
            <person name="Martins dos Santos V.A.P."/>
            <person name="Bartels D."/>
            <person name="Bekel T."/>
            <person name="Brecht M."/>
            <person name="Buhrmester J."/>
            <person name="Chernikova T.N."/>
            <person name="Denaro R."/>
            <person name="Ferrer M."/>
            <person name="Gertler C."/>
            <person name="Goesmann A."/>
            <person name="Golyshina O.V."/>
            <person name="Kaminski F."/>
            <person name="Khachane A.N."/>
            <person name="Lang S."/>
            <person name="Linke B."/>
            <person name="McHardy A.C."/>
            <person name="Meyer F."/>
            <person name="Nechitaylo T."/>
            <person name="Puehler A."/>
            <person name="Regenhardt D."/>
            <person name="Rupp O."/>
            <person name="Sabirova J.S."/>
            <person name="Selbitschka W."/>
            <person name="Yakimov M.M."/>
            <person name="Timmis K.N."/>
            <person name="Vorhoelter F.-J."/>
            <person name="Weidner S."/>
            <person name="Kaiser O."/>
            <person name="Golyshin P.N."/>
        </authorList>
    </citation>
    <scope>NUCLEOTIDE SEQUENCE [LARGE SCALE GENOMIC DNA]</scope>
    <source>
        <strain evidence="3">ATCC 700651 / DSM 11573 / NCIMB 13689 / SK2</strain>
    </source>
</reference>
<keyword evidence="1" id="KW-1133">Transmembrane helix</keyword>
<dbReference type="HOGENOM" id="CLU_2535152_0_0_6"/>
<dbReference type="EMBL" id="AM286690">
    <property type="protein sequence ID" value="CAL17570.1"/>
    <property type="molecule type" value="Genomic_DNA"/>
</dbReference>
<keyword evidence="1" id="KW-0472">Membrane</keyword>
<evidence type="ECO:0000256" key="1">
    <source>
        <dbReference type="SAM" id="Phobius"/>
    </source>
</evidence>